<evidence type="ECO:0000313" key="1">
    <source>
        <dbReference type="EMBL" id="KAF2683810.1"/>
    </source>
</evidence>
<dbReference type="Proteomes" id="UP000799291">
    <property type="component" value="Unassembled WGS sequence"/>
</dbReference>
<name>A0A6G1J0U0_9PLEO</name>
<dbReference type="EMBL" id="MU005583">
    <property type="protein sequence ID" value="KAF2683810.1"/>
    <property type="molecule type" value="Genomic_DNA"/>
</dbReference>
<gene>
    <name evidence="1" type="ORF">K458DRAFT_304500</name>
</gene>
<evidence type="ECO:0000313" key="2">
    <source>
        <dbReference type="Proteomes" id="UP000799291"/>
    </source>
</evidence>
<reference evidence="1" key="1">
    <citation type="journal article" date="2020" name="Stud. Mycol.">
        <title>101 Dothideomycetes genomes: a test case for predicting lifestyles and emergence of pathogens.</title>
        <authorList>
            <person name="Haridas S."/>
            <person name="Albert R."/>
            <person name="Binder M."/>
            <person name="Bloem J."/>
            <person name="Labutti K."/>
            <person name="Salamov A."/>
            <person name="Andreopoulos B."/>
            <person name="Baker S."/>
            <person name="Barry K."/>
            <person name="Bills G."/>
            <person name="Bluhm B."/>
            <person name="Cannon C."/>
            <person name="Castanera R."/>
            <person name="Culley D."/>
            <person name="Daum C."/>
            <person name="Ezra D."/>
            <person name="Gonzalez J."/>
            <person name="Henrissat B."/>
            <person name="Kuo A."/>
            <person name="Liang C."/>
            <person name="Lipzen A."/>
            <person name="Lutzoni F."/>
            <person name="Magnuson J."/>
            <person name="Mondo S."/>
            <person name="Nolan M."/>
            <person name="Ohm R."/>
            <person name="Pangilinan J."/>
            <person name="Park H.-J."/>
            <person name="Ramirez L."/>
            <person name="Alfaro M."/>
            <person name="Sun H."/>
            <person name="Tritt A."/>
            <person name="Yoshinaga Y."/>
            <person name="Zwiers L.-H."/>
            <person name="Turgeon B."/>
            <person name="Goodwin S."/>
            <person name="Spatafora J."/>
            <person name="Crous P."/>
            <person name="Grigoriev I."/>
        </authorList>
    </citation>
    <scope>NUCLEOTIDE SEQUENCE</scope>
    <source>
        <strain evidence="1">CBS 122367</strain>
    </source>
</reference>
<dbReference type="OrthoDB" id="5293813at2759"/>
<keyword evidence="2" id="KW-1185">Reference proteome</keyword>
<proteinExistence type="predicted"/>
<organism evidence="1 2">
    <name type="scientific">Lentithecium fluviatile CBS 122367</name>
    <dbReference type="NCBI Taxonomy" id="1168545"/>
    <lineage>
        <taxon>Eukaryota</taxon>
        <taxon>Fungi</taxon>
        <taxon>Dikarya</taxon>
        <taxon>Ascomycota</taxon>
        <taxon>Pezizomycotina</taxon>
        <taxon>Dothideomycetes</taxon>
        <taxon>Pleosporomycetidae</taxon>
        <taxon>Pleosporales</taxon>
        <taxon>Massarineae</taxon>
        <taxon>Lentitheciaceae</taxon>
        <taxon>Lentithecium</taxon>
    </lineage>
</organism>
<dbReference type="AlphaFoldDB" id="A0A6G1J0U0"/>
<protein>
    <submittedName>
        <fullName evidence="1">Late sexual development protein</fullName>
    </submittedName>
</protein>
<accession>A0A6G1J0U0</accession>
<sequence>MASALPTNIKRNDFPLENGFPNPSQDAILGIQKRAGGTLPNGPPPTALSEAARTSLKVIALQENMEVYYFSELIHNVTNKVPGYDLGSEQEVVLDTLNAILAQEELHALNANGALKKFGEEPIEPCQYAFPVTDFQSAMNLANKFTSLVLGTLQDVSQTLAQNGDFGLVRGISSVTGQEGGQNTFFGGALGKRASSQPFLTTSDIRLAFAAVQGLIIPGSCPNIQTIPLETLKPLNVLTPDVKPETQNIKMSFAKADVGTDDLASLSVVWISGQNQPIVLSLRNPVVEGELVKFDAHFPYDVFVMDGLSIALVVRGKGPFATAADATTATMYGPALVMTTN</sequence>